<dbReference type="EMBL" id="JAENGY010000200">
    <property type="protein sequence ID" value="KAG6969794.1"/>
    <property type="molecule type" value="Genomic_DNA"/>
</dbReference>
<organism evidence="1 2">
    <name type="scientific">Phytophthora aleatoria</name>
    <dbReference type="NCBI Taxonomy" id="2496075"/>
    <lineage>
        <taxon>Eukaryota</taxon>
        <taxon>Sar</taxon>
        <taxon>Stramenopiles</taxon>
        <taxon>Oomycota</taxon>
        <taxon>Peronosporomycetes</taxon>
        <taxon>Peronosporales</taxon>
        <taxon>Peronosporaceae</taxon>
        <taxon>Phytophthora</taxon>
    </lineage>
</organism>
<evidence type="ECO:0000313" key="2">
    <source>
        <dbReference type="Proteomes" id="UP000709295"/>
    </source>
</evidence>
<comment type="caution">
    <text evidence="1">The sequence shown here is derived from an EMBL/GenBank/DDBJ whole genome shotgun (WGS) entry which is preliminary data.</text>
</comment>
<dbReference type="Proteomes" id="UP000709295">
    <property type="component" value="Unassembled WGS sequence"/>
</dbReference>
<accession>A0A8J5J175</accession>
<proteinExistence type="predicted"/>
<protein>
    <submittedName>
        <fullName evidence="1">Uncharacterized protein</fullName>
    </submittedName>
</protein>
<name>A0A8J5J175_9STRA</name>
<dbReference type="AlphaFoldDB" id="A0A8J5J175"/>
<gene>
    <name evidence="1" type="ORF">JG688_00005183</name>
</gene>
<keyword evidence="2" id="KW-1185">Reference proteome</keyword>
<sequence>MPVTTTNPSQTPNETRWTSPWRKHLWINLGERMQSSRDRHRRCCDKETRSWRCPSTLRLLPCGSISRYVQTSTSAICCRFVLTMRTSATCRASRH</sequence>
<evidence type="ECO:0000313" key="1">
    <source>
        <dbReference type="EMBL" id="KAG6969794.1"/>
    </source>
</evidence>
<reference evidence="1" key="1">
    <citation type="submission" date="2021-01" db="EMBL/GenBank/DDBJ databases">
        <title>Phytophthora aleatoria, a newly-described species from Pinus radiata is distinct from Phytophthora cactorum isolates based on comparative genomics.</title>
        <authorList>
            <person name="Mcdougal R."/>
            <person name="Panda P."/>
            <person name="Williams N."/>
            <person name="Studholme D.J."/>
        </authorList>
    </citation>
    <scope>NUCLEOTIDE SEQUENCE</scope>
    <source>
        <strain evidence="1">NZFS 4037</strain>
    </source>
</reference>